<sequence length="213" mass="23879">MKKLLPLLLLFSIAFTKHANAQFETVKDSVVQLYGIVMTADSLVGIPAVSITIKGSHRGTITNNQGVFSIVVLKGDVVEFTHVSYKPKTIIIPRNLEGNQQSIVQLMVEDTTYLPVTIIRPRPTPQQFERDFVKTKVPDDQIEIARQNNDVAKRRILMNSIPGDGSEASSLQFRNIATKATYTGQIPPMNIFNPAAWSEFIQAWKRGDFKNKH</sequence>
<evidence type="ECO:0000313" key="3">
    <source>
        <dbReference type="Proteomes" id="UP000184048"/>
    </source>
</evidence>
<name>A0A1M5BWR3_9BACT</name>
<gene>
    <name evidence="2" type="ORF">SAMN02745131_02710</name>
</gene>
<protein>
    <submittedName>
        <fullName evidence="2">CarboxypepD_reg-like domain-containing protein</fullName>
    </submittedName>
</protein>
<dbReference type="AlphaFoldDB" id="A0A1M5BWR3"/>
<dbReference type="STRING" id="1121884.SAMN02745131_02710"/>
<evidence type="ECO:0000313" key="2">
    <source>
        <dbReference type="EMBL" id="SHF46831.1"/>
    </source>
</evidence>
<accession>A0A1M5BWR3</accession>
<feature type="chain" id="PRO_5012996807" evidence="1">
    <location>
        <begin position="22"/>
        <end position="213"/>
    </location>
</feature>
<organism evidence="2 3">
    <name type="scientific">Flavisolibacter ginsengisoli DSM 18119</name>
    <dbReference type="NCBI Taxonomy" id="1121884"/>
    <lineage>
        <taxon>Bacteria</taxon>
        <taxon>Pseudomonadati</taxon>
        <taxon>Bacteroidota</taxon>
        <taxon>Chitinophagia</taxon>
        <taxon>Chitinophagales</taxon>
        <taxon>Chitinophagaceae</taxon>
        <taxon>Flavisolibacter</taxon>
    </lineage>
</organism>
<feature type="signal peptide" evidence="1">
    <location>
        <begin position="1"/>
        <end position="21"/>
    </location>
</feature>
<dbReference type="EMBL" id="FQUU01000011">
    <property type="protein sequence ID" value="SHF46831.1"/>
    <property type="molecule type" value="Genomic_DNA"/>
</dbReference>
<keyword evidence="3" id="KW-1185">Reference proteome</keyword>
<evidence type="ECO:0000256" key="1">
    <source>
        <dbReference type="SAM" id="SignalP"/>
    </source>
</evidence>
<dbReference type="Pfam" id="PF13715">
    <property type="entry name" value="CarbopepD_reg_2"/>
    <property type="match status" value="1"/>
</dbReference>
<keyword evidence="1" id="KW-0732">Signal</keyword>
<dbReference type="InterPro" id="IPR008969">
    <property type="entry name" value="CarboxyPept-like_regulatory"/>
</dbReference>
<reference evidence="2 3" key="1">
    <citation type="submission" date="2016-11" db="EMBL/GenBank/DDBJ databases">
        <authorList>
            <person name="Jaros S."/>
            <person name="Januszkiewicz K."/>
            <person name="Wedrychowicz H."/>
        </authorList>
    </citation>
    <scope>NUCLEOTIDE SEQUENCE [LARGE SCALE GENOMIC DNA]</scope>
    <source>
        <strain evidence="2 3">DSM 18119</strain>
    </source>
</reference>
<proteinExistence type="predicted"/>
<dbReference type="OrthoDB" id="1115630at2"/>
<dbReference type="SUPFAM" id="SSF49464">
    <property type="entry name" value="Carboxypeptidase regulatory domain-like"/>
    <property type="match status" value="1"/>
</dbReference>
<dbReference type="Proteomes" id="UP000184048">
    <property type="component" value="Unassembled WGS sequence"/>
</dbReference>
<dbReference type="RefSeq" id="WP_072835957.1">
    <property type="nucleotide sequence ID" value="NZ_FQUU01000011.1"/>
</dbReference>